<protein>
    <submittedName>
        <fullName evidence="1">Uncharacterized protein</fullName>
    </submittedName>
</protein>
<sequence>MRLFRKNVQLLSPRKKLVLFGAIALTSTLAYAYPLQHVVLGETGKHHWFSASMDVQHVALRGIPVFDPYSDSGCTGGVELYLVDENGKANEHPFTVPANTVVLVTDVSVSGKASTAFAGQSLQVSLTAKDAGTPAHEFYGDVITSAGRFGGNFSLETGAAFAGGNKICVISHAWESINKKTIVGGFSATAQATVITNTQTVSLPW</sequence>
<name>A0A975ARB3_9GAMM</name>
<accession>A0A975ARB3</accession>
<evidence type="ECO:0000313" key="2">
    <source>
        <dbReference type="Proteomes" id="UP000639274"/>
    </source>
</evidence>
<dbReference type="EMBL" id="CP071518">
    <property type="protein sequence ID" value="QSX77482.1"/>
    <property type="molecule type" value="Genomic_DNA"/>
</dbReference>
<keyword evidence="2" id="KW-1185">Reference proteome</keyword>
<evidence type="ECO:0000313" key="1">
    <source>
        <dbReference type="EMBL" id="QSX77482.1"/>
    </source>
</evidence>
<dbReference type="Proteomes" id="UP000639274">
    <property type="component" value="Chromosome"/>
</dbReference>
<dbReference type="KEGG" id="lsf:I8J32_012045"/>
<gene>
    <name evidence="1" type="ORF">I8J32_012045</name>
</gene>
<proteinExistence type="predicted"/>
<dbReference type="AlphaFoldDB" id="A0A975ARB3"/>
<dbReference type="RefSeq" id="WP_200612480.1">
    <property type="nucleotide sequence ID" value="NZ_CP071518.1"/>
</dbReference>
<reference evidence="1 2" key="1">
    <citation type="submission" date="2021-03" db="EMBL/GenBank/DDBJ databases">
        <title>Lysobacter sp. nov. isolated from soil of gangwondo yeongwol, south Korea.</title>
        <authorList>
            <person name="Kim K.R."/>
            <person name="Kim K.H."/>
            <person name="Jeon C.O."/>
        </authorList>
    </citation>
    <scope>NUCLEOTIDE SEQUENCE [LARGE SCALE GENOMIC DNA]</scope>
    <source>
        <strain evidence="1 2">R19</strain>
    </source>
</reference>
<organism evidence="1 2">
    <name type="scientific">Agrilutibacter solisilvae</name>
    <dbReference type="NCBI Taxonomy" id="2763317"/>
    <lineage>
        <taxon>Bacteria</taxon>
        <taxon>Pseudomonadati</taxon>
        <taxon>Pseudomonadota</taxon>
        <taxon>Gammaproteobacteria</taxon>
        <taxon>Lysobacterales</taxon>
        <taxon>Lysobacteraceae</taxon>
        <taxon>Agrilutibacter</taxon>
    </lineage>
</organism>